<evidence type="ECO:0000313" key="20">
    <source>
        <dbReference type="Proteomes" id="UP000259465"/>
    </source>
</evidence>
<dbReference type="PROSITE" id="PS01156">
    <property type="entry name" value="TONB_DEPENDENT_REC_2"/>
    <property type="match status" value="1"/>
</dbReference>
<dbReference type="KEGG" id="crz:D1345_00115"/>
<keyword evidence="7" id="KW-0732">Signal</keyword>
<dbReference type="NCBIfam" id="TIGR01783">
    <property type="entry name" value="TonB-siderophor"/>
    <property type="match status" value="1"/>
</dbReference>
<feature type="domain" description="TonB-dependent receptor plug" evidence="18">
    <location>
        <begin position="101"/>
        <end position="194"/>
    </location>
</feature>
<dbReference type="InterPro" id="IPR037066">
    <property type="entry name" value="Plug_dom_sf"/>
</dbReference>
<dbReference type="AlphaFoldDB" id="A0AAD0W7H4"/>
<feature type="domain" description="TonB-dependent receptor-like beta-barrel" evidence="17">
    <location>
        <begin position="318"/>
        <end position="710"/>
    </location>
</feature>
<keyword evidence="3 14" id="KW-0813">Transport</keyword>
<dbReference type="InterPro" id="IPR036942">
    <property type="entry name" value="Beta-barrel_TonB_sf"/>
</dbReference>
<dbReference type="Proteomes" id="UP000259465">
    <property type="component" value="Chromosome"/>
</dbReference>
<keyword evidence="11 14" id="KW-0472">Membrane</keyword>
<comment type="similarity">
    <text evidence="2 14 16">Belongs to the TonB-dependent receptor family.</text>
</comment>
<evidence type="ECO:0000256" key="7">
    <source>
        <dbReference type="ARBA" id="ARBA00022729"/>
    </source>
</evidence>
<evidence type="ECO:0000256" key="1">
    <source>
        <dbReference type="ARBA" id="ARBA00004571"/>
    </source>
</evidence>
<keyword evidence="5" id="KW-0410">Iron transport</keyword>
<evidence type="ECO:0000256" key="13">
    <source>
        <dbReference type="ARBA" id="ARBA00023237"/>
    </source>
</evidence>
<keyword evidence="10 16" id="KW-0798">TonB box</keyword>
<dbReference type="InterPro" id="IPR000531">
    <property type="entry name" value="Beta-barrel_TonB"/>
</dbReference>
<dbReference type="InterPro" id="IPR012910">
    <property type="entry name" value="Plug_dom"/>
</dbReference>
<keyword evidence="12 19" id="KW-0675">Receptor</keyword>
<evidence type="ECO:0000256" key="4">
    <source>
        <dbReference type="ARBA" id="ARBA00022452"/>
    </source>
</evidence>
<accession>A0AAD0W7H4</accession>
<dbReference type="InterPro" id="IPR039426">
    <property type="entry name" value="TonB-dep_rcpt-like"/>
</dbReference>
<evidence type="ECO:0000256" key="6">
    <source>
        <dbReference type="ARBA" id="ARBA00022692"/>
    </source>
</evidence>
<organism evidence="19 20">
    <name type="scientific">Chromobacterium rhizoryzae</name>
    <dbReference type="NCBI Taxonomy" id="1778675"/>
    <lineage>
        <taxon>Bacteria</taxon>
        <taxon>Pseudomonadati</taxon>
        <taxon>Pseudomonadota</taxon>
        <taxon>Betaproteobacteria</taxon>
        <taxon>Neisseriales</taxon>
        <taxon>Chromobacteriaceae</taxon>
        <taxon>Chromobacterium</taxon>
    </lineage>
</organism>
<comment type="subcellular location">
    <subcellularLocation>
        <location evidence="1 14">Cell outer membrane</location>
        <topology evidence="1 14">Multi-pass membrane protein</topology>
    </subcellularLocation>
</comment>
<dbReference type="RefSeq" id="WP_118266232.1">
    <property type="nucleotide sequence ID" value="NZ_CP031968.1"/>
</dbReference>
<dbReference type="Gene3D" id="2.170.130.10">
    <property type="entry name" value="TonB-dependent receptor, plug domain"/>
    <property type="match status" value="1"/>
</dbReference>
<dbReference type="PROSITE" id="PS52016">
    <property type="entry name" value="TONB_DEPENDENT_REC_3"/>
    <property type="match status" value="1"/>
</dbReference>
<dbReference type="InterPro" id="IPR010105">
    <property type="entry name" value="TonB_sidphr_rcpt"/>
</dbReference>
<dbReference type="PANTHER" id="PTHR32552:SF82">
    <property type="entry name" value="FCUA PROTEIN"/>
    <property type="match status" value="1"/>
</dbReference>
<keyword evidence="6 14" id="KW-0812">Transmembrane</keyword>
<name>A0AAD0W7H4_9NEIS</name>
<evidence type="ECO:0000256" key="11">
    <source>
        <dbReference type="ARBA" id="ARBA00023136"/>
    </source>
</evidence>
<evidence type="ECO:0000313" key="19">
    <source>
        <dbReference type="EMBL" id="AXT44708.1"/>
    </source>
</evidence>
<evidence type="ECO:0000256" key="10">
    <source>
        <dbReference type="ARBA" id="ARBA00023077"/>
    </source>
</evidence>
<keyword evidence="9" id="KW-0406">Ion transport</keyword>
<dbReference type="EMBL" id="CP031968">
    <property type="protein sequence ID" value="AXT44708.1"/>
    <property type="molecule type" value="Genomic_DNA"/>
</dbReference>
<dbReference type="Gene3D" id="2.40.170.20">
    <property type="entry name" value="TonB-dependent receptor, beta-barrel domain"/>
    <property type="match status" value="1"/>
</dbReference>
<evidence type="ECO:0000256" key="3">
    <source>
        <dbReference type="ARBA" id="ARBA00022448"/>
    </source>
</evidence>
<evidence type="ECO:0000259" key="17">
    <source>
        <dbReference type="Pfam" id="PF00593"/>
    </source>
</evidence>
<evidence type="ECO:0000256" key="16">
    <source>
        <dbReference type="RuleBase" id="RU003357"/>
    </source>
</evidence>
<evidence type="ECO:0000256" key="12">
    <source>
        <dbReference type="ARBA" id="ARBA00023170"/>
    </source>
</evidence>
<dbReference type="GO" id="GO:0015344">
    <property type="term" value="F:siderophore uptake transmembrane transporter activity"/>
    <property type="evidence" value="ECO:0007669"/>
    <property type="project" value="TreeGrafter"/>
</dbReference>
<dbReference type="GO" id="GO:0009279">
    <property type="term" value="C:cell outer membrane"/>
    <property type="evidence" value="ECO:0007669"/>
    <property type="project" value="UniProtKB-SubCell"/>
</dbReference>
<evidence type="ECO:0000256" key="5">
    <source>
        <dbReference type="ARBA" id="ARBA00022496"/>
    </source>
</evidence>
<sequence length="746" mass="80142">MLSQKRSASPISTTRRLAPQSAFPLNKLLSATRLALMVGFGGMALAPAALAQGTDAAPAKAQVGNSAPERLEPVVVQGRRVYAGGQLATDSRVGVLGNLDVMDTPFSTISYTEDYVANQQAREIGALIGAADPSVHVASKGTILEKFNIRGFPTSANDMTFNGLIGMAPNLRGSTEMAARVEVLKGPSTLLNGMPPEGSLGGSVNIVPKRAGNTPLTSITATYESDNMPGVHVDVGRRFGDRQQWGVRFNGVYRNGDTAVDKQKQGMNLASLGLDWRGERARVSLDLYRQREKMDGINYFGIFSIAPGVTQVPTPKKGDYQFAPDWATNTNTTQVAVLRGEYELSDALALYGAYGHRKADFDATITRDTLLNNAGDLSVGVYRLVNEGTQKSGEAGVRGHFDTGKIQHKWSLAATRFTSERSYRDGMGAPFNTNYYAPSFGPKPAFRFMGRSVEDKLGSIALVDTLSFMDGKVQWTVGTRRQNVQSSNYNAAGAQTSNYDQSRWSPATALLVKLSEQLSVYGNYIQGLNQGGVAPDTAKNAGESLQPYQTEQYELGAKLDWGGLTHNLSLFQIARPSAYTSPDSNVFGVYGEQRNRGLEWSFWGEASRGLRLMGGASYTKAELTKALDPAHLGKQATGVPKVMAKLGVEYDIAALPGLTATGNAQYVGERFVRDNNQLSLPSYTLFDLGARYTTKVAAKEITLRATVQNVANRAYWVGSWSGGDGSGLSGGLGAPRTLLLSGTLSF</sequence>
<dbReference type="Pfam" id="PF07715">
    <property type="entry name" value="Plug"/>
    <property type="match status" value="1"/>
</dbReference>
<proteinExistence type="inferred from homology"/>
<dbReference type="GO" id="GO:0015891">
    <property type="term" value="P:siderophore transport"/>
    <property type="evidence" value="ECO:0007669"/>
    <property type="project" value="InterPro"/>
</dbReference>
<keyword evidence="13 14" id="KW-0998">Cell outer membrane</keyword>
<reference evidence="19 20" key="1">
    <citation type="submission" date="2018-08" db="EMBL/GenBank/DDBJ databases">
        <title>Complete genome sequence of JP2-74.</title>
        <authorList>
            <person name="Wu L."/>
        </authorList>
    </citation>
    <scope>NUCLEOTIDE SEQUENCE [LARGE SCALE GENOMIC DNA]</scope>
    <source>
        <strain evidence="19 20">JP2-74</strain>
    </source>
</reference>
<feature type="short sequence motif" description="TonB C-terminal box" evidence="15">
    <location>
        <begin position="729"/>
        <end position="746"/>
    </location>
</feature>
<evidence type="ECO:0000256" key="8">
    <source>
        <dbReference type="ARBA" id="ARBA00023004"/>
    </source>
</evidence>
<dbReference type="Pfam" id="PF00593">
    <property type="entry name" value="TonB_dep_Rec_b-barrel"/>
    <property type="match status" value="1"/>
</dbReference>
<dbReference type="SUPFAM" id="SSF56935">
    <property type="entry name" value="Porins"/>
    <property type="match status" value="1"/>
</dbReference>
<evidence type="ECO:0000259" key="18">
    <source>
        <dbReference type="Pfam" id="PF07715"/>
    </source>
</evidence>
<keyword evidence="20" id="KW-1185">Reference proteome</keyword>
<dbReference type="InterPro" id="IPR010917">
    <property type="entry name" value="TonB_rcpt_CS"/>
</dbReference>
<dbReference type="PANTHER" id="PTHR32552">
    <property type="entry name" value="FERRICHROME IRON RECEPTOR-RELATED"/>
    <property type="match status" value="1"/>
</dbReference>
<evidence type="ECO:0000256" key="15">
    <source>
        <dbReference type="PROSITE-ProRule" id="PRU10144"/>
    </source>
</evidence>
<keyword evidence="4 14" id="KW-1134">Transmembrane beta strand</keyword>
<evidence type="ECO:0000256" key="2">
    <source>
        <dbReference type="ARBA" id="ARBA00009810"/>
    </source>
</evidence>
<gene>
    <name evidence="19" type="ORF">D1345_00115</name>
</gene>
<keyword evidence="8" id="KW-0408">Iron</keyword>
<evidence type="ECO:0000256" key="9">
    <source>
        <dbReference type="ARBA" id="ARBA00023065"/>
    </source>
</evidence>
<dbReference type="CDD" id="cd01347">
    <property type="entry name" value="ligand_gated_channel"/>
    <property type="match status" value="1"/>
</dbReference>
<evidence type="ECO:0000256" key="14">
    <source>
        <dbReference type="PROSITE-ProRule" id="PRU01360"/>
    </source>
</evidence>
<dbReference type="GO" id="GO:0038023">
    <property type="term" value="F:signaling receptor activity"/>
    <property type="evidence" value="ECO:0007669"/>
    <property type="project" value="InterPro"/>
</dbReference>
<protein>
    <submittedName>
        <fullName evidence="19">TonB-dependent siderophore receptor</fullName>
    </submittedName>
</protein>